<protein>
    <submittedName>
        <fullName evidence="1">Uncharacterized protein</fullName>
    </submittedName>
</protein>
<name>A0A1F5P0G9_9BACT</name>
<dbReference type="AlphaFoldDB" id="A0A1F5P0G9"/>
<reference evidence="1 2" key="1">
    <citation type="journal article" date="2016" name="Nat. Commun.">
        <title>Thousands of microbial genomes shed light on interconnected biogeochemical processes in an aquifer system.</title>
        <authorList>
            <person name="Anantharaman K."/>
            <person name="Brown C.T."/>
            <person name="Hug L.A."/>
            <person name="Sharon I."/>
            <person name="Castelle C.J."/>
            <person name="Probst A.J."/>
            <person name="Thomas B.C."/>
            <person name="Singh A."/>
            <person name="Wilkins M.J."/>
            <person name="Karaoz U."/>
            <person name="Brodie E.L."/>
            <person name="Williams K.H."/>
            <person name="Hubbard S.S."/>
            <person name="Banfield J.F."/>
        </authorList>
    </citation>
    <scope>NUCLEOTIDE SEQUENCE [LARGE SCALE GENOMIC DNA]</scope>
</reference>
<organism evidence="1 2">
    <name type="scientific">Candidatus Doudnabacteria bacterium RIFCSPHIGHO2_01_FULL_49_9</name>
    <dbReference type="NCBI Taxonomy" id="1817827"/>
    <lineage>
        <taxon>Bacteria</taxon>
        <taxon>Candidatus Doudnaibacteriota</taxon>
    </lineage>
</organism>
<comment type="caution">
    <text evidence="1">The sequence shown here is derived from an EMBL/GenBank/DDBJ whole genome shotgun (WGS) entry which is preliminary data.</text>
</comment>
<evidence type="ECO:0000313" key="2">
    <source>
        <dbReference type="Proteomes" id="UP000176339"/>
    </source>
</evidence>
<proteinExistence type="predicted"/>
<sequence>MIGKTDVIAEQQLADRVEVPGWLLLSLDLARTIYQARGPCLIRQELEYVKVFYVLEVYLNNGRNASRTARLTGMSRKATRSCLRRARRFLSNE</sequence>
<gene>
    <name evidence="1" type="ORF">A2846_00620</name>
</gene>
<evidence type="ECO:0000313" key="1">
    <source>
        <dbReference type="EMBL" id="OGE83388.1"/>
    </source>
</evidence>
<accession>A0A1F5P0G9</accession>
<dbReference type="Proteomes" id="UP000176339">
    <property type="component" value="Unassembled WGS sequence"/>
</dbReference>
<dbReference type="EMBL" id="MFEN01000045">
    <property type="protein sequence ID" value="OGE83388.1"/>
    <property type="molecule type" value="Genomic_DNA"/>
</dbReference>